<sequence length="39" mass="4526">MQNAEGRGYSYIRKPCLLLKAGMLLWFRVVWSGGNEYFA</sequence>
<organism evidence="1">
    <name type="scientific">uncultured Rubrobacteraceae bacterium</name>
    <dbReference type="NCBI Taxonomy" id="349277"/>
    <lineage>
        <taxon>Bacteria</taxon>
        <taxon>Bacillati</taxon>
        <taxon>Actinomycetota</taxon>
        <taxon>Rubrobacteria</taxon>
        <taxon>Rubrobacterales</taxon>
        <taxon>Rubrobacteraceae</taxon>
        <taxon>environmental samples</taxon>
    </lineage>
</organism>
<dbReference type="AlphaFoldDB" id="A0A6J4PBY6"/>
<name>A0A6J4PBY6_9ACTN</name>
<evidence type="ECO:0000313" key="1">
    <source>
        <dbReference type="EMBL" id="CAA9405937.1"/>
    </source>
</evidence>
<proteinExistence type="predicted"/>
<gene>
    <name evidence="1" type="ORF">AVDCRST_MAG03-1530</name>
</gene>
<reference evidence="1" key="1">
    <citation type="submission" date="2020-02" db="EMBL/GenBank/DDBJ databases">
        <authorList>
            <person name="Meier V. D."/>
        </authorList>
    </citation>
    <scope>NUCLEOTIDE SEQUENCE</scope>
    <source>
        <strain evidence="1">AVDCRST_MAG03</strain>
    </source>
</reference>
<dbReference type="EMBL" id="CADCUT010000092">
    <property type="protein sequence ID" value="CAA9405937.1"/>
    <property type="molecule type" value="Genomic_DNA"/>
</dbReference>
<protein>
    <submittedName>
        <fullName evidence="1">Uncharacterized protein</fullName>
    </submittedName>
</protein>
<accession>A0A6J4PBY6</accession>